<protein>
    <submittedName>
        <fullName evidence="1">Uncharacterized protein</fullName>
    </submittedName>
</protein>
<accession>A0A0K2AZW0</accession>
<reference evidence="2" key="1">
    <citation type="journal article" date="2015" name="J. Biotechnol.">
        <title>Complete genome sequence of Streptomyces ambofaciens ATCC 23877, the spiramycin producer.</title>
        <authorList>
            <person name="Thibessard A."/>
            <person name="Haas D."/>
            <person name="Gerbaud C."/>
            <person name="Aigle B."/>
            <person name="Lautru S."/>
            <person name="Pernodet J.L."/>
            <person name="Leblond P."/>
        </authorList>
    </citation>
    <scope>NUCLEOTIDE SEQUENCE [LARGE SCALE GENOMIC DNA]</scope>
    <source>
        <strain evidence="2">ATCC 23877 / 3486 / DSM 40053 / JCM 4204 / NBRC 12836 / NRRL B-2516</strain>
    </source>
</reference>
<dbReference type="Proteomes" id="UP000061018">
    <property type="component" value="Chromosome"/>
</dbReference>
<gene>
    <name evidence="1" type="ORF">SAM23877_5337</name>
</gene>
<name>A0A0K2AZW0_STRA7</name>
<proteinExistence type="predicted"/>
<dbReference type="KEGG" id="samb:SAM23877_5337"/>
<evidence type="ECO:0000313" key="2">
    <source>
        <dbReference type="Proteomes" id="UP000061018"/>
    </source>
</evidence>
<sequence length="80" mass="8607">MHRLPIGPCQVNRAQATGSSFEGVANGGDSAITVAGRVIVGLLCVHDAVGHMHSWVCRRQLDFPFEGWQPADGRPRPPAF</sequence>
<evidence type="ECO:0000313" key="1">
    <source>
        <dbReference type="EMBL" id="AKZ58382.1"/>
    </source>
</evidence>
<dbReference type="AlphaFoldDB" id="A0A0K2AZW0"/>
<organism evidence="1 2">
    <name type="scientific">Streptomyces ambofaciens (strain ATCC 23877 / 3486 / DSM 40053 / JCM 4204 / NBRC 12836 / NRRL B-2516)</name>
    <dbReference type="NCBI Taxonomy" id="278992"/>
    <lineage>
        <taxon>Bacteria</taxon>
        <taxon>Bacillati</taxon>
        <taxon>Actinomycetota</taxon>
        <taxon>Actinomycetes</taxon>
        <taxon>Kitasatosporales</taxon>
        <taxon>Streptomycetaceae</taxon>
        <taxon>Streptomyces</taxon>
    </lineage>
</organism>
<dbReference type="EMBL" id="CP012382">
    <property type="protein sequence ID" value="AKZ58382.1"/>
    <property type="molecule type" value="Genomic_DNA"/>
</dbReference>